<dbReference type="Proteomes" id="UP001281147">
    <property type="component" value="Unassembled WGS sequence"/>
</dbReference>
<reference evidence="1" key="1">
    <citation type="submission" date="2023-07" db="EMBL/GenBank/DDBJ databases">
        <title>Black Yeasts Isolated from many extreme environments.</title>
        <authorList>
            <person name="Coleine C."/>
            <person name="Stajich J.E."/>
            <person name="Selbmann L."/>
        </authorList>
    </citation>
    <scope>NUCLEOTIDE SEQUENCE</scope>
    <source>
        <strain evidence="1">CCFEE 5714</strain>
    </source>
</reference>
<protein>
    <submittedName>
        <fullName evidence="1">Uncharacterized protein</fullName>
    </submittedName>
</protein>
<sequence>MADNTEESTKPLFQTIPVETRLQIYGDTCHDTRIYNSDQKQNRDHDLQAVSPRDRRPALQDRTFTLSVSNDDDPPLRPSLASFDFLESVQPVRMNLTVMGTRYTPIASVVESLDKLITRLRESQQLRDFKLDYSAASYAFAGTMKDSVERARNVAIESGTKAGSNKVQCELDFASRTLELLGGRVLDEWVQDEHIADDGETWSPDLDGMGDEKTTGSWGGLYW</sequence>
<gene>
    <name evidence="1" type="ORF">LTR37_014028</name>
</gene>
<evidence type="ECO:0000313" key="1">
    <source>
        <dbReference type="EMBL" id="KAK3704188.1"/>
    </source>
</evidence>
<keyword evidence="2" id="KW-1185">Reference proteome</keyword>
<comment type="caution">
    <text evidence="1">The sequence shown here is derived from an EMBL/GenBank/DDBJ whole genome shotgun (WGS) entry which is preliminary data.</text>
</comment>
<organism evidence="1 2">
    <name type="scientific">Vermiconidia calcicola</name>
    <dbReference type="NCBI Taxonomy" id="1690605"/>
    <lineage>
        <taxon>Eukaryota</taxon>
        <taxon>Fungi</taxon>
        <taxon>Dikarya</taxon>
        <taxon>Ascomycota</taxon>
        <taxon>Pezizomycotina</taxon>
        <taxon>Dothideomycetes</taxon>
        <taxon>Dothideomycetidae</taxon>
        <taxon>Mycosphaerellales</taxon>
        <taxon>Extremaceae</taxon>
        <taxon>Vermiconidia</taxon>
    </lineage>
</organism>
<accession>A0ACC3MUU9</accession>
<evidence type="ECO:0000313" key="2">
    <source>
        <dbReference type="Proteomes" id="UP001281147"/>
    </source>
</evidence>
<name>A0ACC3MUU9_9PEZI</name>
<dbReference type="EMBL" id="JAUTXU010000142">
    <property type="protein sequence ID" value="KAK3704188.1"/>
    <property type="molecule type" value="Genomic_DNA"/>
</dbReference>
<proteinExistence type="predicted"/>